<evidence type="ECO:0000256" key="4">
    <source>
        <dbReference type="ARBA" id="ARBA00023159"/>
    </source>
</evidence>
<dbReference type="RefSeq" id="WP_091746246.1">
    <property type="nucleotide sequence ID" value="NZ_FODY01000009.1"/>
</dbReference>
<evidence type="ECO:0000256" key="1">
    <source>
        <dbReference type="ARBA" id="ARBA00022679"/>
    </source>
</evidence>
<dbReference type="PANTHER" id="PTHR30185:SF18">
    <property type="entry name" value="TRANSCRIPTIONAL REGULATOR MTLR"/>
    <property type="match status" value="1"/>
</dbReference>
<dbReference type="InterPro" id="IPR036095">
    <property type="entry name" value="PTS_EIIB-like_sf"/>
</dbReference>
<evidence type="ECO:0000256" key="5">
    <source>
        <dbReference type="ARBA" id="ARBA00023163"/>
    </source>
</evidence>
<accession>A0A1H8URR8</accession>
<dbReference type="SUPFAM" id="SSF52794">
    <property type="entry name" value="PTS system IIB component-like"/>
    <property type="match status" value="1"/>
</dbReference>
<dbReference type="Gene3D" id="1.10.1790.10">
    <property type="entry name" value="PRD domain"/>
    <property type="match status" value="2"/>
</dbReference>
<evidence type="ECO:0000256" key="3">
    <source>
        <dbReference type="ARBA" id="ARBA00023015"/>
    </source>
</evidence>
<dbReference type="InterPro" id="IPR036388">
    <property type="entry name" value="WH-like_DNA-bd_sf"/>
</dbReference>
<evidence type="ECO:0000313" key="9">
    <source>
        <dbReference type="Proteomes" id="UP000198847"/>
    </source>
</evidence>
<dbReference type="Gene3D" id="1.10.10.10">
    <property type="entry name" value="Winged helix-like DNA-binding domain superfamily/Winged helix DNA-binding domain"/>
    <property type="match status" value="2"/>
</dbReference>
<dbReference type="AlphaFoldDB" id="A0A1H8URR8"/>
<dbReference type="SUPFAM" id="SSF63520">
    <property type="entry name" value="PTS-regulatory domain, PRD"/>
    <property type="match status" value="2"/>
</dbReference>
<dbReference type="SUPFAM" id="SSF46785">
    <property type="entry name" value="Winged helix' DNA-binding domain"/>
    <property type="match status" value="1"/>
</dbReference>
<sequence>MKELQQRQKQILKYLLSMDDFMPVKKIAALCRCSTKTVRNDLLVLEESGVKLEKMSGKGIRVFPEKQMRDYDLPQDSCHDLSVEYRRTKIMFELLEGTKDKLSIQSLSEKYYVSKTSIANDLKVVEEKLSKYHLRLKKDTQGTQLVGSEMDIRKAMVDILNALIGSKNVFQEEPARIDRETILELEEHFGTYPVSQVEAVIEKAEKLLQFRIAEPYYINLVTHILILIHRTKNGKTIYDGLQAEANHYDSSFYSVSQKIACWLEDIFSIQVNQEEVFYIYRYLTSSGGITVQPDNKPDEVDQRLEEIAREMIRLSARICPIPFSFSPSLYQALLLHLRPMMNRIIYNIEIKNPLLDQIKEEFPEVMLLLKLVIWKIRLQYKLPYINEAEISYIVVYFQSAIEEAISKKKVMIVCSTGVGTSHLLEKRIKNHFPEWNITNIVSAKDLEKDIKLETVDLIISTVKLDISLDKPVAYVSALFNKADEKRIRDSFVTGQRGLMTEATEVIEDDQPSSRNETSKEFSQATLVDCLAIHEALELCLYRRGCTAAQQSARIIRRSDNKNKTKLLVLMEENEAVPDTVIGTLYSMLQKDYTGGTINGSIHSNR</sequence>
<dbReference type="GO" id="GO:0008982">
    <property type="term" value="F:protein-N(PI)-phosphohistidine-sugar phosphotransferase activity"/>
    <property type="evidence" value="ECO:0007669"/>
    <property type="project" value="InterPro"/>
</dbReference>
<gene>
    <name evidence="8" type="ORF">SAMN04490178_10995</name>
</gene>
<dbReference type="Pfam" id="PF02302">
    <property type="entry name" value="PTS_IIB"/>
    <property type="match status" value="1"/>
</dbReference>
<feature type="domain" description="PRD" evidence="7">
    <location>
        <begin position="299"/>
        <end position="407"/>
    </location>
</feature>
<dbReference type="InterPro" id="IPR001034">
    <property type="entry name" value="DeoR_HTH"/>
</dbReference>
<dbReference type="InterPro" id="IPR036390">
    <property type="entry name" value="WH_DNA-bd_sf"/>
</dbReference>
<evidence type="ECO:0000256" key="2">
    <source>
        <dbReference type="ARBA" id="ARBA00022737"/>
    </source>
</evidence>
<dbReference type="Proteomes" id="UP000198847">
    <property type="component" value="Unassembled WGS sequence"/>
</dbReference>
<dbReference type="PANTHER" id="PTHR30185">
    <property type="entry name" value="CRYPTIC BETA-GLUCOSIDE BGL OPERON ANTITERMINATOR"/>
    <property type="match status" value="1"/>
</dbReference>
<dbReference type="GO" id="GO:0003700">
    <property type="term" value="F:DNA-binding transcription factor activity"/>
    <property type="evidence" value="ECO:0007669"/>
    <property type="project" value="InterPro"/>
</dbReference>
<dbReference type="InterPro" id="IPR013011">
    <property type="entry name" value="PTS_EIIB_2"/>
</dbReference>
<dbReference type="InterPro" id="IPR050661">
    <property type="entry name" value="BglG_antiterminators"/>
</dbReference>
<keyword evidence="2" id="KW-0677">Repeat</keyword>
<keyword evidence="9" id="KW-1185">Reference proteome</keyword>
<keyword evidence="3" id="KW-0805">Transcription regulation</keyword>
<protein>
    <submittedName>
        <fullName evidence="8">Activator of the mannose operon, transcriptional antiterminator</fullName>
    </submittedName>
</protein>
<dbReference type="EMBL" id="FODY01000009">
    <property type="protein sequence ID" value="SEP05895.1"/>
    <property type="molecule type" value="Genomic_DNA"/>
</dbReference>
<dbReference type="PROSITE" id="PS51372">
    <property type="entry name" value="PRD_2"/>
    <property type="match status" value="2"/>
</dbReference>
<keyword evidence="1" id="KW-0808">Transferase</keyword>
<proteinExistence type="predicted"/>
<dbReference type="InterPro" id="IPR036634">
    <property type="entry name" value="PRD_sf"/>
</dbReference>
<dbReference type="InterPro" id="IPR003501">
    <property type="entry name" value="PTS_EIIB_2/3"/>
</dbReference>
<dbReference type="GO" id="GO:0009401">
    <property type="term" value="P:phosphoenolpyruvate-dependent sugar phosphotransferase system"/>
    <property type="evidence" value="ECO:0007669"/>
    <property type="project" value="InterPro"/>
</dbReference>
<evidence type="ECO:0000313" key="8">
    <source>
        <dbReference type="EMBL" id="SEP05895.1"/>
    </source>
</evidence>
<dbReference type="InterPro" id="IPR011608">
    <property type="entry name" value="PRD"/>
</dbReference>
<reference evidence="8 9" key="1">
    <citation type="submission" date="2016-10" db="EMBL/GenBank/DDBJ databases">
        <authorList>
            <person name="de Groot N.N."/>
        </authorList>
    </citation>
    <scope>NUCLEOTIDE SEQUENCE [LARGE SCALE GENOMIC DNA]</scope>
    <source>
        <strain evidence="8 9">DSM 13305</strain>
    </source>
</reference>
<dbReference type="InterPro" id="IPR007737">
    <property type="entry name" value="Mga_HTH"/>
</dbReference>
<dbReference type="OrthoDB" id="3175596at2"/>
<organism evidence="8 9">
    <name type="scientific">Propionispora vibrioides</name>
    <dbReference type="NCBI Taxonomy" id="112903"/>
    <lineage>
        <taxon>Bacteria</taxon>
        <taxon>Bacillati</taxon>
        <taxon>Bacillota</taxon>
        <taxon>Negativicutes</taxon>
        <taxon>Selenomonadales</taxon>
        <taxon>Sporomusaceae</taxon>
        <taxon>Propionispora</taxon>
    </lineage>
</organism>
<feature type="domain" description="PRD" evidence="7">
    <location>
        <begin position="188"/>
        <end position="293"/>
    </location>
</feature>
<dbReference type="Pfam" id="PF00874">
    <property type="entry name" value="PRD"/>
    <property type="match status" value="2"/>
</dbReference>
<feature type="domain" description="PTS EIIB type-2" evidence="6">
    <location>
        <begin position="408"/>
        <end position="499"/>
    </location>
</feature>
<dbReference type="PROSITE" id="PS51099">
    <property type="entry name" value="PTS_EIIB_TYPE_2"/>
    <property type="match status" value="1"/>
</dbReference>
<dbReference type="Gene3D" id="3.40.50.2300">
    <property type="match status" value="1"/>
</dbReference>
<dbReference type="CDD" id="cd05568">
    <property type="entry name" value="PTS_IIB_bgl_like"/>
    <property type="match status" value="1"/>
</dbReference>
<dbReference type="SMART" id="SM00420">
    <property type="entry name" value="HTH_DEOR"/>
    <property type="match status" value="1"/>
</dbReference>
<evidence type="ECO:0000259" key="7">
    <source>
        <dbReference type="PROSITE" id="PS51372"/>
    </source>
</evidence>
<keyword evidence="4" id="KW-0010">Activator</keyword>
<keyword evidence="5" id="KW-0804">Transcription</keyword>
<dbReference type="Pfam" id="PF08220">
    <property type="entry name" value="HTH_DeoR"/>
    <property type="match status" value="1"/>
</dbReference>
<dbReference type="STRING" id="112903.SAMN04490178_10995"/>
<evidence type="ECO:0000259" key="6">
    <source>
        <dbReference type="PROSITE" id="PS51099"/>
    </source>
</evidence>
<name>A0A1H8URR8_9FIRM</name>
<dbReference type="Pfam" id="PF05043">
    <property type="entry name" value="Mga"/>
    <property type="match status" value="1"/>
</dbReference>